<dbReference type="EMBL" id="JH816392">
    <property type="protein sequence ID" value="EKC36460.1"/>
    <property type="molecule type" value="Genomic_DNA"/>
</dbReference>
<proteinExistence type="predicted"/>
<evidence type="ECO:0000313" key="2">
    <source>
        <dbReference type="EMBL" id="EKC36460.1"/>
    </source>
</evidence>
<dbReference type="HOGENOM" id="CLU_2576171_0_0_1"/>
<accession>K1R5H9</accession>
<evidence type="ECO:0000256" key="1">
    <source>
        <dbReference type="SAM" id="MobiDB-lite"/>
    </source>
</evidence>
<gene>
    <name evidence="2" type="ORF">CGI_10018523</name>
</gene>
<name>K1R5H9_MAGGI</name>
<reference evidence="2" key="1">
    <citation type="journal article" date="2012" name="Nature">
        <title>The oyster genome reveals stress adaptation and complexity of shell formation.</title>
        <authorList>
            <person name="Zhang G."/>
            <person name="Fang X."/>
            <person name="Guo X."/>
            <person name="Li L."/>
            <person name="Luo R."/>
            <person name="Xu F."/>
            <person name="Yang P."/>
            <person name="Zhang L."/>
            <person name="Wang X."/>
            <person name="Qi H."/>
            <person name="Xiong Z."/>
            <person name="Que H."/>
            <person name="Xie Y."/>
            <person name="Holland P.W."/>
            <person name="Paps J."/>
            <person name="Zhu Y."/>
            <person name="Wu F."/>
            <person name="Chen Y."/>
            <person name="Wang J."/>
            <person name="Peng C."/>
            <person name="Meng J."/>
            <person name="Yang L."/>
            <person name="Liu J."/>
            <person name="Wen B."/>
            <person name="Zhang N."/>
            <person name="Huang Z."/>
            <person name="Zhu Q."/>
            <person name="Feng Y."/>
            <person name="Mount A."/>
            <person name="Hedgecock D."/>
            <person name="Xu Z."/>
            <person name="Liu Y."/>
            <person name="Domazet-Loso T."/>
            <person name="Du Y."/>
            <person name="Sun X."/>
            <person name="Zhang S."/>
            <person name="Liu B."/>
            <person name="Cheng P."/>
            <person name="Jiang X."/>
            <person name="Li J."/>
            <person name="Fan D."/>
            <person name="Wang W."/>
            <person name="Fu W."/>
            <person name="Wang T."/>
            <person name="Wang B."/>
            <person name="Zhang J."/>
            <person name="Peng Z."/>
            <person name="Li Y."/>
            <person name="Li N."/>
            <person name="Wang J."/>
            <person name="Chen M."/>
            <person name="He Y."/>
            <person name="Tan F."/>
            <person name="Song X."/>
            <person name="Zheng Q."/>
            <person name="Huang R."/>
            <person name="Yang H."/>
            <person name="Du X."/>
            <person name="Chen L."/>
            <person name="Yang M."/>
            <person name="Gaffney P.M."/>
            <person name="Wang S."/>
            <person name="Luo L."/>
            <person name="She Z."/>
            <person name="Ming Y."/>
            <person name="Huang W."/>
            <person name="Zhang S."/>
            <person name="Huang B."/>
            <person name="Zhang Y."/>
            <person name="Qu T."/>
            <person name="Ni P."/>
            <person name="Miao G."/>
            <person name="Wang J."/>
            <person name="Wang Q."/>
            <person name="Steinberg C.E."/>
            <person name="Wang H."/>
            <person name="Li N."/>
            <person name="Qian L."/>
            <person name="Zhang G."/>
            <person name="Li Y."/>
            <person name="Yang H."/>
            <person name="Liu X."/>
            <person name="Wang J."/>
            <person name="Yin Y."/>
            <person name="Wang J."/>
        </authorList>
    </citation>
    <scope>NUCLEOTIDE SEQUENCE [LARGE SCALE GENOMIC DNA]</scope>
    <source>
        <strain evidence="2">05x7-T-G4-1.051#20</strain>
    </source>
</reference>
<feature type="region of interest" description="Disordered" evidence="1">
    <location>
        <begin position="1"/>
        <end position="52"/>
    </location>
</feature>
<organism evidence="2">
    <name type="scientific">Magallana gigas</name>
    <name type="common">Pacific oyster</name>
    <name type="synonym">Crassostrea gigas</name>
    <dbReference type="NCBI Taxonomy" id="29159"/>
    <lineage>
        <taxon>Eukaryota</taxon>
        <taxon>Metazoa</taxon>
        <taxon>Spiralia</taxon>
        <taxon>Lophotrochozoa</taxon>
        <taxon>Mollusca</taxon>
        <taxon>Bivalvia</taxon>
        <taxon>Autobranchia</taxon>
        <taxon>Pteriomorphia</taxon>
        <taxon>Ostreida</taxon>
        <taxon>Ostreoidea</taxon>
        <taxon>Ostreidae</taxon>
        <taxon>Magallana</taxon>
    </lineage>
</organism>
<dbReference type="InParanoid" id="K1R5H9"/>
<dbReference type="AlphaFoldDB" id="K1R5H9"/>
<protein>
    <submittedName>
        <fullName evidence="2">Uncharacterized protein</fullName>
    </submittedName>
</protein>
<sequence length="81" mass="8977">MDQKSESGFFESLGSHVKKTITDPSTLNKEEERAPAHGNRAPLNLCVHMTRNPDPDSDKRVLAWFLELPITPRNQASSCAG</sequence>